<name>A0ABT7C2U9_9CYAN</name>
<reference evidence="1 2" key="1">
    <citation type="submission" date="2023-01" db="EMBL/GenBank/DDBJ databases">
        <title>Novel diversity within Roseofilum (Cyanobacteria; Desertifilaceae) from marine benthic mats with descriptions of four novel species.</title>
        <authorList>
            <person name="Wang Y."/>
            <person name="Berthold D.E."/>
            <person name="Hu J."/>
            <person name="Lefler F.W."/>
            <person name="Laughinghouse H.D. IV."/>
        </authorList>
    </citation>
    <scope>NUCLEOTIDE SEQUENCE [LARGE SCALE GENOMIC DNA]</scope>
    <source>
        <strain evidence="1 2">BLCC-M143</strain>
    </source>
</reference>
<dbReference type="Proteomes" id="UP001232992">
    <property type="component" value="Unassembled WGS sequence"/>
</dbReference>
<proteinExistence type="predicted"/>
<gene>
    <name evidence="1" type="ORF">PMH09_21555</name>
</gene>
<evidence type="ECO:0000313" key="2">
    <source>
        <dbReference type="Proteomes" id="UP001232992"/>
    </source>
</evidence>
<comment type="caution">
    <text evidence="1">The sequence shown here is derived from an EMBL/GenBank/DDBJ whole genome shotgun (WGS) entry which is preliminary data.</text>
</comment>
<protein>
    <submittedName>
        <fullName evidence="1">Uncharacterized protein</fullName>
    </submittedName>
</protein>
<evidence type="ECO:0000313" key="1">
    <source>
        <dbReference type="EMBL" id="MDJ1185774.1"/>
    </source>
</evidence>
<dbReference type="EMBL" id="JAQOSQ010000049">
    <property type="protein sequence ID" value="MDJ1185774.1"/>
    <property type="molecule type" value="Genomic_DNA"/>
</dbReference>
<dbReference type="RefSeq" id="WP_283760412.1">
    <property type="nucleotide sequence ID" value="NZ_JAQOSQ010000049.1"/>
</dbReference>
<keyword evidence="2" id="KW-1185">Reference proteome</keyword>
<accession>A0ABT7C2U9</accession>
<sequence length="47" mass="5511">MKYRFGTIDPELEAIAPKLTALPTEELCPLILEWSWQELLEHFNVPK</sequence>
<organism evidence="1 2">
    <name type="scientific">Roseofilum casamattae BLCC-M143</name>
    <dbReference type="NCBI Taxonomy" id="3022442"/>
    <lineage>
        <taxon>Bacteria</taxon>
        <taxon>Bacillati</taxon>
        <taxon>Cyanobacteriota</taxon>
        <taxon>Cyanophyceae</taxon>
        <taxon>Desertifilales</taxon>
        <taxon>Desertifilaceae</taxon>
        <taxon>Roseofilum</taxon>
        <taxon>Roseofilum casamattae</taxon>
    </lineage>
</organism>